<dbReference type="RefSeq" id="WP_087678403.1">
    <property type="nucleotide sequence ID" value="NZ_FUWV01000004.1"/>
</dbReference>
<feature type="domain" description="Flagellar basal body rod protein N-terminal" evidence="8">
    <location>
        <begin position="8"/>
        <end position="37"/>
    </location>
</feature>
<dbReference type="Pfam" id="PF22638">
    <property type="entry name" value="FlgK_D1"/>
    <property type="match status" value="1"/>
</dbReference>
<feature type="domain" description="Flagellar hook-associated protein FlgK helical" evidence="10">
    <location>
        <begin position="96"/>
        <end position="249"/>
    </location>
</feature>
<dbReference type="GO" id="GO:0044780">
    <property type="term" value="P:bacterial-type flagellum assembly"/>
    <property type="evidence" value="ECO:0007669"/>
    <property type="project" value="InterPro"/>
</dbReference>
<protein>
    <recommendedName>
        <fullName evidence="4 7">Flagellar hook-associated protein 1</fullName>
        <shortName evidence="7">HAP1</shortName>
    </recommendedName>
</protein>
<keyword evidence="11" id="KW-0282">Flagellum</keyword>
<dbReference type="Pfam" id="PF00460">
    <property type="entry name" value="Flg_bb_rod"/>
    <property type="match status" value="1"/>
</dbReference>
<comment type="similarity">
    <text evidence="3 7">Belongs to the flagella basal body rod proteins family.</text>
</comment>
<keyword evidence="5 7" id="KW-0964">Secreted</keyword>
<evidence type="ECO:0000256" key="5">
    <source>
        <dbReference type="ARBA" id="ARBA00022525"/>
    </source>
</evidence>
<evidence type="ECO:0000256" key="2">
    <source>
        <dbReference type="ARBA" id="ARBA00004613"/>
    </source>
</evidence>
<evidence type="ECO:0000259" key="8">
    <source>
        <dbReference type="Pfam" id="PF00460"/>
    </source>
</evidence>
<comment type="subcellular location">
    <subcellularLocation>
        <location evidence="1 7">Bacterial flagellum</location>
    </subcellularLocation>
    <subcellularLocation>
        <location evidence="2 7">Secreted</location>
    </subcellularLocation>
</comment>
<reference evidence="11 12" key="1">
    <citation type="submission" date="2017-02" db="EMBL/GenBank/DDBJ databases">
        <authorList>
            <person name="Peterson S.W."/>
        </authorList>
    </citation>
    <scope>NUCLEOTIDE SEQUENCE [LARGE SCALE GENOMIC DNA]</scope>
    <source>
        <strain evidence="11 12">DSM 15102</strain>
    </source>
</reference>
<keyword evidence="6 7" id="KW-0975">Bacterial flagellum</keyword>
<name>A0A1T4LFB4_9FIRM</name>
<organism evidence="11 12">
    <name type="scientific">Garciella nitratireducens DSM 15102</name>
    <dbReference type="NCBI Taxonomy" id="1121911"/>
    <lineage>
        <taxon>Bacteria</taxon>
        <taxon>Bacillati</taxon>
        <taxon>Bacillota</taxon>
        <taxon>Clostridia</taxon>
        <taxon>Eubacteriales</taxon>
        <taxon>Eubacteriaceae</taxon>
        <taxon>Garciella</taxon>
    </lineage>
</organism>
<sequence length="541" mass="60185">MTGIFSTFNTAKTGMFAQQQAISTSSHNIANANTQGYSRQRVNFQATPAFCLNGVGMVGTGVDIQSIERIRDTYLDIQIRYETSISGQYQARQEILEQVEMIFMEPSDTGLNTTMSAMWDSWQELSKSPENSTARTIVLENSLTFTNNLNHMHQQLETLKNDSINILEKTALDANSILKQIQSLNDQIFKVTIKGQIPNDLLDQRDLLMDQLSQTMDFTVTEDEFGRVSIENKEITLLDGKNGNNISNEISIVREIKQTDTGYTITLVRGGDSIQGLTTLSIGEEDLASHSFLQEGAIVYTPKIQEGSEISFSDIKEFTVAHGELRGYQDIIKELTDYQEQLDGLARAIAYGVNMIHTNNNEEGCIAFFVGAGDTSDINQINAGNITINSAIQKDVRLIYTGKDLNGLEGDGERALAIAQLRNARLPVQDFIDEIDKATESSLYDFDEMIFEDSPGGTTFETYYKDIIAKLGISTQQANRMVENQNALTSQLMQRKYSISGVSIDEEVANLIQYQHAYQANAKVISTLATMLDTLINRMGV</sequence>
<evidence type="ECO:0000313" key="12">
    <source>
        <dbReference type="Proteomes" id="UP000196365"/>
    </source>
</evidence>
<keyword evidence="11" id="KW-0969">Cilium</keyword>
<dbReference type="PANTHER" id="PTHR30033:SF1">
    <property type="entry name" value="FLAGELLAR HOOK-ASSOCIATED PROTEIN 1"/>
    <property type="match status" value="1"/>
</dbReference>
<evidence type="ECO:0000256" key="1">
    <source>
        <dbReference type="ARBA" id="ARBA00004365"/>
    </source>
</evidence>
<feature type="domain" description="Flagellar basal-body/hook protein C-terminal" evidence="9">
    <location>
        <begin position="498"/>
        <end position="537"/>
    </location>
</feature>
<evidence type="ECO:0000256" key="6">
    <source>
        <dbReference type="ARBA" id="ARBA00023143"/>
    </source>
</evidence>
<accession>A0A1T4LFB4</accession>
<dbReference type="InterPro" id="IPR002371">
    <property type="entry name" value="FlgK"/>
</dbReference>
<dbReference type="AlphaFoldDB" id="A0A1T4LFB4"/>
<evidence type="ECO:0000256" key="3">
    <source>
        <dbReference type="ARBA" id="ARBA00009677"/>
    </source>
</evidence>
<dbReference type="OrthoDB" id="9802553at2"/>
<dbReference type="PANTHER" id="PTHR30033">
    <property type="entry name" value="FLAGELLAR HOOK-ASSOCIATED PROTEIN 1"/>
    <property type="match status" value="1"/>
</dbReference>
<dbReference type="NCBIfam" id="TIGR02492">
    <property type="entry name" value="flgK_ends"/>
    <property type="match status" value="1"/>
</dbReference>
<dbReference type="GO" id="GO:0005198">
    <property type="term" value="F:structural molecule activity"/>
    <property type="evidence" value="ECO:0007669"/>
    <property type="project" value="UniProtKB-UniRule"/>
</dbReference>
<evidence type="ECO:0000256" key="7">
    <source>
        <dbReference type="RuleBase" id="RU362065"/>
    </source>
</evidence>
<dbReference type="Proteomes" id="UP000196365">
    <property type="component" value="Unassembled WGS sequence"/>
</dbReference>
<dbReference type="EMBL" id="FUWV01000004">
    <property type="protein sequence ID" value="SJZ53316.1"/>
    <property type="molecule type" value="Genomic_DNA"/>
</dbReference>
<dbReference type="Pfam" id="PF06429">
    <property type="entry name" value="Flg_bbr_C"/>
    <property type="match status" value="1"/>
</dbReference>
<evidence type="ECO:0000256" key="4">
    <source>
        <dbReference type="ARBA" id="ARBA00016244"/>
    </source>
</evidence>
<keyword evidence="12" id="KW-1185">Reference proteome</keyword>
<dbReference type="InterPro" id="IPR053927">
    <property type="entry name" value="FlgK_helical"/>
</dbReference>
<dbReference type="GO" id="GO:0005576">
    <property type="term" value="C:extracellular region"/>
    <property type="evidence" value="ECO:0007669"/>
    <property type="project" value="UniProtKB-SubCell"/>
</dbReference>
<evidence type="ECO:0000313" key="11">
    <source>
        <dbReference type="EMBL" id="SJZ53316.1"/>
    </source>
</evidence>
<gene>
    <name evidence="7" type="primary">flgK</name>
    <name evidence="11" type="ORF">SAMN02745973_00929</name>
</gene>
<dbReference type="SUPFAM" id="SSF64518">
    <property type="entry name" value="Phase 1 flagellin"/>
    <property type="match status" value="1"/>
</dbReference>
<keyword evidence="11" id="KW-0966">Cell projection</keyword>
<evidence type="ECO:0000259" key="9">
    <source>
        <dbReference type="Pfam" id="PF06429"/>
    </source>
</evidence>
<dbReference type="PRINTS" id="PR01005">
    <property type="entry name" value="FLGHOOKAP1"/>
</dbReference>
<proteinExistence type="inferred from homology"/>
<dbReference type="InterPro" id="IPR001444">
    <property type="entry name" value="Flag_bb_rod_N"/>
</dbReference>
<dbReference type="GO" id="GO:0009424">
    <property type="term" value="C:bacterial-type flagellum hook"/>
    <property type="evidence" value="ECO:0007669"/>
    <property type="project" value="UniProtKB-UniRule"/>
</dbReference>
<evidence type="ECO:0000259" key="10">
    <source>
        <dbReference type="Pfam" id="PF22638"/>
    </source>
</evidence>
<dbReference type="InterPro" id="IPR010930">
    <property type="entry name" value="Flg_bb/hook_C_dom"/>
</dbReference>